<dbReference type="RefSeq" id="WP_008777522.1">
    <property type="nucleotide sequence ID" value="NZ_CP113514.1"/>
</dbReference>
<name>A0A5M5C0B6_BACOV</name>
<dbReference type="EMBL" id="VWFC01000001">
    <property type="protein sequence ID" value="KAB1331528.1"/>
    <property type="molecule type" value="Genomic_DNA"/>
</dbReference>
<evidence type="ECO:0000313" key="3">
    <source>
        <dbReference type="EMBL" id="KAB1331528.1"/>
    </source>
</evidence>
<gene>
    <name evidence="3" type="ORF">F3B53_01815</name>
    <name evidence="2" type="ORF">F3D71_21965</name>
</gene>
<organism evidence="2 4">
    <name type="scientific">Bacteroides ovatus</name>
    <dbReference type="NCBI Taxonomy" id="28116"/>
    <lineage>
        <taxon>Bacteria</taxon>
        <taxon>Pseudomonadati</taxon>
        <taxon>Bacteroidota</taxon>
        <taxon>Bacteroidia</taxon>
        <taxon>Bacteroidales</taxon>
        <taxon>Bacteroidaceae</taxon>
        <taxon>Bacteroides</taxon>
    </lineage>
</organism>
<sequence length="191" mass="21517">MTVHDRVKLVVKWLIGTGVAKNQESIGRLLGYSNKSSFSQILNNKVPLPNDFIDRLCILNRNINKVWIEEEIGNMIADISTPISPINENIFVPSTVSNQSDTIALRLMDKLDEKDNIISEKEAKIEKLLKENGRLEERIRQLESQDKESEQHSKTDNITEAFTSESSGDYGEDSLPTKQPTTSKRSSVGKT</sequence>
<dbReference type="Proteomes" id="UP000323717">
    <property type="component" value="Unassembled WGS sequence"/>
</dbReference>
<feature type="region of interest" description="Disordered" evidence="1">
    <location>
        <begin position="140"/>
        <end position="191"/>
    </location>
</feature>
<proteinExistence type="predicted"/>
<feature type="compositionally biased region" description="Polar residues" evidence="1">
    <location>
        <begin position="158"/>
        <end position="167"/>
    </location>
</feature>
<comment type="caution">
    <text evidence="2">The sequence shown here is derived from an EMBL/GenBank/DDBJ whole genome shotgun (WGS) entry which is preliminary data.</text>
</comment>
<accession>A0A5M5C0B6</accession>
<dbReference type="Proteomes" id="UP000375690">
    <property type="component" value="Unassembled WGS sequence"/>
</dbReference>
<dbReference type="EMBL" id="VWLE01000426">
    <property type="protein sequence ID" value="KAA3943202.1"/>
    <property type="molecule type" value="Genomic_DNA"/>
</dbReference>
<reference evidence="4 5" key="1">
    <citation type="journal article" date="2019" name="Nat. Med.">
        <title>A library of human gut bacterial isolates paired with longitudinal multiomics data enables mechanistic microbiome research.</title>
        <authorList>
            <person name="Poyet M."/>
            <person name="Groussin M."/>
            <person name="Gibbons S.M."/>
            <person name="Avila-Pacheco J."/>
            <person name="Jiang X."/>
            <person name="Kearney S.M."/>
            <person name="Perrotta A.R."/>
            <person name="Berdy B."/>
            <person name="Zhao S."/>
            <person name="Lieberman T.D."/>
            <person name="Swanson P.K."/>
            <person name="Smith M."/>
            <person name="Roesemann S."/>
            <person name="Alexander J.E."/>
            <person name="Rich S.A."/>
            <person name="Livny J."/>
            <person name="Vlamakis H."/>
            <person name="Clish C."/>
            <person name="Bullock K."/>
            <person name="Deik A."/>
            <person name="Scott J."/>
            <person name="Pierce K.A."/>
            <person name="Xavier R.J."/>
            <person name="Alm E.J."/>
        </authorList>
    </citation>
    <scope>NUCLEOTIDE SEQUENCE [LARGE SCALE GENOMIC DNA]</scope>
    <source>
        <strain evidence="2 4">BIOML-A163</strain>
        <strain evidence="3 5">BIOML-A2</strain>
    </source>
</reference>
<protein>
    <submittedName>
        <fullName evidence="2">Uncharacterized protein</fullName>
    </submittedName>
</protein>
<evidence type="ECO:0000313" key="5">
    <source>
        <dbReference type="Proteomes" id="UP000375690"/>
    </source>
</evidence>
<evidence type="ECO:0000313" key="4">
    <source>
        <dbReference type="Proteomes" id="UP000323717"/>
    </source>
</evidence>
<dbReference type="AlphaFoldDB" id="A0A5M5C0B6"/>
<evidence type="ECO:0000313" key="2">
    <source>
        <dbReference type="EMBL" id="KAA3943202.1"/>
    </source>
</evidence>
<feature type="compositionally biased region" description="Polar residues" evidence="1">
    <location>
        <begin position="176"/>
        <end position="191"/>
    </location>
</feature>
<feature type="compositionally biased region" description="Basic and acidic residues" evidence="1">
    <location>
        <begin position="140"/>
        <end position="157"/>
    </location>
</feature>
<evidence type="ECO:0000256" key="1">
    <source>
        <dbReference type="SAM" id="MobiDB-lite"/>
    </source>
</evidence>